<gene>
    <name evidence="10" type="ORF">H9624_08670</name>
</gene>
<sequence>MSRRIGVVTNPTAGRGRAARSREEVLAGLGEAGHEPLDLTGRDYADALSRARAALADGLDAVVVVGGDGMVNLGANVLAGTGVPLGIVAVGSGNDIAGALGLPVHDVPAALAVLRRALTDDDGARQVDAVAVSTPGQPTSRWYVSSLCAGLDAAVAHHASRLRWPRDGGRYVRAIFSELSAFRPYGFRITADGETWEQEATLVTVSNTPLFGGGMKVAPGAVPDDGLLDLVTASGLSRPAVVRLFPLLFSGRHVDHPAVRVRRARSVRIEPFTALGANPPVAIVDGEPLTALPLQCDVHPRALSVLAPRVEA</sequence>
<reference evidence="10 11" key="1">
    <citation type="submission" date="2020-08" db="EMBL/GenBank/DDBJ databases">
        <title>A Genomic Blueprint of the Chicken Gut Microbiome.</title>
        <authorList>
            <person name="Gilroy R."/>
            <person name="Ravi A."/>
            <person name="Getino M."/>
            <person name="Pursley I."/>
            <person name="Horton D.L."/>
            <person name="Alikhan N.-F."/>
            <person name="Baker D."/>
            <person name="Gharbi K."/>
            <person name="Hall N."/>
            <person name="Watson M."/>
            <person name="Adriaenssens E.M."/>
            <person name="Foster-Nyarko E."/>
            <person name="Jarju S."/>
            <person name="Secka A."/>
            <person name="Antonio M."/>
            <person name="Oren A."/>
            <person name="Chaudhuri R."/>
            <person name="La Ragione R.M."/>
            <person name="Hildebrand F."/>
            <person name="Pallen M.J."/>
        </authorList>
    </citation>
    <scope>NUCLEOTIDE SEQUENCE [LARGE SCALE GENOMIC DNA]</scope>
    <source>
        <strain evidence="10 11">Sa1BUA1</strain>
    </source>
</reference>
<name>A0ABR8Z307_9MICO</name>
<evidence type="ECO:0000256" key="5">
    <source>
        <dbReference type="ARBA" id="ARBA00022777"/>
    </source>
</evidence>
<comment type="cofactor">
    <cofactor evidence="1">
        <name>Mg(2+)</name>
        <dbReference type="ChEBI" id="CHEBI:18420"/>
    </cofactor>
</comment>
<dbReference type="InterPro" id="IPR016064">
    <property type="entry name" value="NAD/diacylglycerol_kinase_sf"/>
</dbReference>
<evidence type="ECO:0000259" key="9">
    <source>
        <dbReference type="PROSITE" id="PS50146"/>
    </source>
</evidence>
<evidence type="ECO:0000256" key="8">
    <source>
        <dbReference type="ARBA" id="ARBA00023264"/>
    </source>
</evidence>
<dbReference type="RefSeq" id="WP_251839502.1">
    <property type="nucleotide sequence ID" value="NZ_JACSPO010000003.1"/>
</dbReference>
<keyword evidence="6" id="KW-0067">ATP-binding</keyword>
<keyword evidence="11" id="KW-1185">Reference proteome</keyword>
<evidence type="ECO:0000256" key="1">
    <source>
        <dbReference type="ARBA" id="ARBA00001946"/>
    </source>
</evidence>
<evidence type="ECO:0000256" key="3">
    <source>
        <dbReference type="ARBA" id="ARBA00022679"/>
    </source>
</evidence>
<evidence type="ECO:0000256" key="2">
    <source>
        <dbReference type="ARBA" id="ARBA00005983"/>
    </source>
</evidence>
<dbReference type="InterPro" id="IPR001206">
    <property type="entry name" value="Diacylglycerol_kinase_cat_dom"/>
</dbReference>
<dbReference type="PANTHER" id="PTHR12358">
    <property type="entry name" value="SPHINGOSINE KINASE"/>
    <property type="match status" value="1"/>
</dbReference>
<keyword evidence="8" id="KW-1208">Phospholipid metabolism</keyword>
<dbReference type="Pfam" id="PF19279">
    <property type="entry name" value="YegS_C"/>
    <property type="match status" value="1"/>
</dbReference>
<dbReference type="PANTHER" id="PTHR12358:SF106">
    <property type="entry name" value="LIPID KINASE YEGS"/>
    <property type="match status" value="1"/>
</dbReference>
<dbReference type="InterPro" id="IPR045540">
    <property type="entry name" value="YegS/DAGK_C"/>
</dbReference>
<dbReference type="SUPFAM" id="SSF111331">
    <property type="entry name" value="NAD kinase/diacylglycerol kinase-like"/>
    <property type="match status" value="1"/>
</dbReference>
<evidence type="ECO:0000256" key="6">
    <source>
        <dbReference type="ARBA" id="ARBA00022840"/>
    </source>
</evidence>
<dbReference type="InterPro" id="IPR017438">
    <property type="entry name" value="ATP-NAD_kinase_N"/>
</dbReference>
<keyword evidence="3" id="KW-0808">Transferase</keyword>
<dbReference type="Gene3D" id="3.40.50.10330">
    <property type="entry name" value="Probable inorganic polyphosphate/atp-NAD kinase, domain 1"/>
    <property type="match status" value="1"/>
</dbReference>
<evidence type="ECO:0000256" key="7">
    <source>
        <dbReference type="ARBA" id="ARBA00023209"/>
    </source>
</evidence>
<keyword evidence="7" id="KW-0594">Phospholipid biosynthesis</keyword>
<organism evidence="10 11">
    <name type="scientific">Oceanitalea stevensii</name>
    <dbReference type="NCBI Taxonomy" id="2763072"/>
    <lineage>
        <taxon>Bacteria</taxon>
        <taxon>Bacillati</taxon>
        <taxon>Actinomycetota</taxon>
        <taxon>Actinomycetes</taxon>
        <taxon>Micrococcales</taxon>
        <taxon>Bogoriellaceae</taxon>
        <taxon>Georgenia</taxon>
    </lineage>
</organism>
<dbReference type="InterPro" id="IPR050187">
    <property type="entry name" value="Lipid_Phosphate_FormReg"/>
</dbReference>
<comment type="similarity">
    <text evidence="2">Belongs to the diacylglycerol/lipid kinase family.</text>
</comment>
<dbReference type="Proteomes" id="UP000661894">
    <property type="component" value="Unassembled WGS sequence"/>
</dbReference>
<keyword evidence="7" id="KW-0443">Lipid metabolism</keyword>
<feature type="domain" description="DAGKc" evidence="9">
    <location>
        <begin position="1"/>
        <end position="136"/>
    </location>
</feature>
<keyword evidence="5 10" id="KW-0418">Kinase</keyword>
<proteinExistence type="inferred from homology"/>
<accession>A0ABR8Z307</accession>
<comment type="caution">
    <text evidence="10">The sequence shown here is derived from an EMBL/GenBank/DDBJ whole genome shotgun (WGS) entry which is preliminary data.</text>
</comment>
<dbReference type="Gene3D" id="2.60.200.40">
    <property type="match status" value="1"/>
</dbReference>
<evidence type="ECO:0000313" key="10">
    <source>
        <dbReference type="EMBL" id="MBD8062398.1"/>
    </source>
</evidence>
<dbReference type="GO" id="GO:0016301">
    <property type="term" value="F:kinase activity"/>
    <property type="evidence" value="ECO:0007669"/>
    <property type="project" value="UniProtKB-KW"/>
</dbReference>
<evidence type="ECO:0000256" key="4">
    <source>
        <dbReference type="ARBA" id="ARBA00022741"/>
    </source>
</evidence>
<dbReference type="SMART" id="SM00046">
    <property type="entry name" value="DAGKc"/>
    <property type="match status" value="1"/>
</dbReference>
<keyword evidence="7" id="KW-0444">Lipid biosynthesis</keyword>
<protein>
    <submittedName>
        <fullName evidence="10">Diacylglycerol kinase family lipid kinase</fullName>
    </submittedName>
</protein>
<dbReference type="Pfam" id="PF00781">
    <property type="entry name" value="DAGK_cat"/>
    <property type="match status" value="1"/>
</dbReference>
<evidence type="ECO:0000313" key="11">
    <source>
        <dbReference type="Proteomes" id="UP000661894"/>
    </source>
</evidence>
<keyword evidence="4" id="KW-0547">Nucleotide-binding</keyword>
<dbReference type="EMBL" id="JACSPO010000003">
    <property type="protein sequence ID" value="MBD8062398.1"/>
    <property type="molecule type" value="Genomic_DNA"/>
</dbReference>
<dbReference type="PROSITE" id="PS50146">
    <property type="entry name" value="DAGK"/>
    <property type="match status" value="1"/>
</dbReference>